<dbReference type="FunFam" id="3.10.450.10:FF:000002">
    <property type="entry name" value="Kininogen 1"/>
    <property type="match status" value="1"/>
</dbReference>
<dbReference type="Proteomes" id="UP001230051">
    <property type="component" value="Unassembled WGS sequence"/>
</dbReference>
<feature type="region of interest" description="Disordered" evidence="7">
    <location>
        <begin position="362"/>
        <end position="395"/>
    </location>
</feature>
<feature type="chain" id="PRO_5041909714" evidence="8">
    <location>
        <begin position="19"/>
        <end position="405"/>
    </location>
</feature>
<dbReference type="AlphaFoldDB" id="A0AAD8D2Z1"/>
<dbReference type="GO" id="GO:0031012">
    <property type="term" value="C:extracellular matrix"/>
    <property type="evidence" value="ECO:0007669"/>
    <property type="project" value="TreeGrafter"/>
</dbReference>
<feature type="compositionally biased region" description="Pro residues" evidence="7">
    <location>
        <begin position="379"/>
        <end position="393"/>
    </location>
</feature>
<sequence>MKTFVVLLLLAQAMGSRAIGVASTVLRRPDCDSPESEEAANVAVDYINSHHHHGYKYTLNKIDEIKVIPRVPQGETFIMELELLETKCHIVNPLPVENCTVRPLAETKVEGDCDVAFTKVHGTFTVTGFRCKSSPDSAEDVAKRCPGCPQLLPLNDTRALDLVSVSLSKFNTDSSEPVYFKLLEVGRLSTQTLPLGPSYFAEYAIVETNCTSDIPDNHHDDCVPLSKGLARHGFCTAMAVTTGLSEDITVDCDVYNAEGPPILVSPDPSASPALPHIVHHYHHGNTTGVSQTSVVHGLKHYALGASQDLAGSLFLSSESEQVMTKSTVKREVPDKGDPAGGALPITMTAEPPVVDGKEVHIKPLGPPSEPGPIDQLPAQPLPPVAGPPPPAGPILPICPGRIRHF</sequence>
<feature type="signal peptide" evidence="8">
    <location>
        <begin position="1"/>
        <end position="18"/>
    </location>
</feature>
<dbReference type="Pfam" id="PF00031">
    <property type="entry name" value="Cystatin"/>
    <property type="match status" value="1"/>
</dbReference>
<evidence type="ECO:0000256" key="7">
    <source>
        <dbReference type="SAM" id="MobiDB-lite"/>
    </source>
</evidence>
<dbReference type="InterPro" id="IPR050735">
    <property type="entry name" value="Kininogen_Fetuin_HRG"/>
</dbReference>
<keyword evidence="3 8" id="KW-0732">Signal</keyword>
<evidence type="ECO:0000256" key="8">
    <source>
        <dbReference type="SAM" id="SignalP"/>
    </source>
</evidence>
<dbReference type="PROSITE" id="PS51529">
    <property type="entry name" value="CYSTATIN_FETUIN_A"/>
    <property type="match status" value="2"/>
</dbReference>
<evidence type="ECO:0000313" key="10">
    <source>
        <dbReference type="EMBL" id="KAK1162644.1"/>
    </source>
</evidence>
<accession>A0AAD8D2Z1</accession>
<reference evidence="10" key="1">
    <citation type="submission" date="2022-02" db="EMBL/GenBank/DDBJ databases">
        <title>Atlantic sturgeon de novo genome assembly.</title>
        <authorList>
            <person name="Stock M."/>
            <person name="Klopp C."/>
            <person name="Guiguen Y."/>
            <person name="Cabau C."/>
            <person name="Parinello H."/>
            <person name="Santidrian Yebra-Pimentel E."/>
            <person name="Kuhl H."/>
            <person name="Dirks R.P."/>
            <person name="Guessner J."/>
            <person name="Wuertz S."/>
            <person name="Du K."/>
            <person name="Schartl M."/>
        </authorList>
    </citation>
    <scope>NUCLEOTIDE SEQUENCE</scope>
    <source>
        <strain evidence="10">STURGEONOMICS-FGT-2020</strain>
        <tissue evidence="10">Whole blood</tissue>
    </source>
</reference>
<evidence type="ECO:0000256" key="6">
    <source>
        <dbReference type="ARBA" id="ARBA00023180"/>
    </source>
</evidence>
<feature type="region of interest" description="Disordered" evidence="7">
    <location>
        <begin position="327"/>
        <end position="347"/>
    </location>
</feature>
<evidence type="ECO:0000256" key="4">
    <source>
        <dbReference type="ARBA" id="ARBA00022737"/>
    </source>
</evidence>
<name>A0AAD8D2Z1_ACIOX</name>
<keyword evidence="11" id="KW-1185">Reference proteome</keyword>
<comment type="caution">
    <text evidence="10">The sequence shown here is derived from an EMBL/GenBank/DDBJ whole genome shotgun (WGS) entry which is preliminary data.</text>
</comment>
<dbReference type="PANTHER" id="PTHR13814:SF6">
    <property type="entry name" value="ALPHA-2-HS-GLYCOPROTEIN"/>
    <property type="match status" value="1"/>
</dbReference>
<organism evidence="10 11">
    <name type="scientific">Acipenser oxyrinchus oxyrinchus</name>
    <dbReference type="NCBI Taxonomy" id="40147"/>
    <lineage>
        <taxon>Eukaryota</taxon>
        <taxon>Metazoa</taxon>
        <taxon>Chordata</taxon>
        <taxon>Craniata</taxon>
        <taxon>Vertebrata</taxon>
        <taxon>Euteleostomi</taxon>
        <taxon>Actinopterygii</taxon>
        <taxon>Chondrostei</taxon>
        <taxon>Acipenseriformes</taxon>
        <taxon>Acipenseridae</taxon>
        <taxon>Acipenser</taxon>
    </lineage>
</organism>
<dbReference type="GO" id="GO:0072562">
    <property type="term" value="C:blood microparticle"/>
    <property type="evidence" value="ECO:0007669"/>
    <property type="project" value="TreeGrafter"/>
</dbReference>
<evidence type="ECO:0000256" key="1">
    <source>
        <dbReference type="ARBA" id="ARBA00004613"/>
    </source>
</evidence>
<evidence type="ECO:0000313" key="11">
    <source>
        <dbReference type="Proteomes" id="UP001230051"/>
    </source>
</evidence>
<dbReference type="InterPro" id="IPR046350">
    <property type="entry name" value="Cystatin_sf"/>
</dbReference>
<dbReference type="CDD" id="cd00042">
    <property type="entry name" value="CY"/>
    <property type="match status" value="2"/>
</dbReference>
<protein>
    <submittedName>
        <fullName evidence="10">Alpha-2-HS-glycoprotein-like</fullName>
    </submittedName>
</protein>
<dbReference type="FunFam" id="3.10.450.10:FF:000009">
    <property type="entry name" value="Alpha-2-HS-glycoprotein 2"/>
    <property type="match status" value="1"/>
</dbReference>
<feature type="compositionally biased region" description="Basic and acidic residues" evidence="7">
    <location>
        <begin position="328"/>
        <end position="337"/>
    </location>
</feature>
<dbReference type="SUPFAM" id="SSF54403">
    <property type="entry name" value="Cystatin/monellin"/>
    <property type="match status" value="2"/>
</dbReference>
<dbReference type="GO" id="GO:0004869">
    <property type="term" value="F:cysteine-type endopeptidase inhibitor activity"/>
    <property type="evidence" value="ECO:0007669"/>
    <property type="project" value="InterPro"/>
</dbReference>
<keyword evidence="4" id="KW-0677">Repeat</keyword>
<keyword evidence="6" id="KW-0325">Glycoprotein</keyword>
<feature type="domain" description="Cystatin fetuin-A-type" evidence="9">
    <location>
        <begin position="143"/>
        <end position="253"/>
    </location>
</feature>
<dbReference type="PANTHER" id="PTHR13814">
    <property type="entry name" value="FETUIN"/>
    <property type="match status" value="1"/>
</dbReference>
<evidence type="ECO:0000256" key="5">
    <source>
        <dbReference type="ARBA" id="ARBA00023157"/>
    </source>
</evidence>
<evidence type="ECO:0000256" key="2">
    <source>
        <dbReference type="ARBA" id="ARBA00022525"/>
    </source>
</evidence>
<gene>
    <name evidence="10" type="primary">AHSG</name>
    <name evidence="10" type="ORF">AOXY_G17542</name>
</gene>
<evidence type="ECO:0000259" key="9">
    <source>
        <dbReference type="PROSITE" id="PS51529"/>
    </source>
</evidence>
<dbReference type="Gene3D" id="3.10.450.10">
    <property type="match status" value="2"/>
</dbReference>
<keyword evidence="2" id="KW-0964">Secreted</keyword>
<keyword evidence="5" id="KW-1015">Disulfide bond</keyword>
<comment type="subcellular location">
    <subcellularLocation>
        <location evidence="1">Secreted</location>
    </subcellularLocation>
</comment>
<dbReference type="InterPro" id="IPR000010">
    <property type="entry name" value="Cystatin_dom"/>
</dbReference>
<dbReference type="EMBL" id="JAGXEW010000016">
    <property type="protein sequence ID" value="KAK1162644.1"/>
    <property type="molecule type" value="Genomic_DNA"/>
</dbReference>
<proteinExistence type="predicted"/>
<dbReference type="InterPro" id="IPR025760">
    <property type="entry name" value="Cystatin_Fetuin_A"/>
</dbReference>
<feature type="domain" description="Cystatin fetuin-A-type" evidence="9">
    <location>
        <begin position="26"/>
        <end position="134"/>
    </location>
</feature>
<dbReference type="SMART" id="SM00043">
    <property type="entry name" value="CY"/>
    <property type="match status" value="2"/>
</dbReference>
<evidence type="ECO:0000256" key="3">
    <source>
        <dbReference type="ARBA" id="ARBA00022729"/>
    </source>
</evidence>